<dbReference type="SUPFAM" id="SSF55874">
    <property type="entry name" value="ATPase domain of HSP90 chaperone/DNA topoisomerase II/histidine kinase"/>
    <property type="match status" value="1"/>
</dbReference>
<evidence type="ECO:0000256" key="14">
    <source>
        <dbReference type="SAM" id="Phobius"/>
    </source>
</evidence>
<reference evidence="17 18" key="1">
    <citation type="submission" date="2011-07" db="EMBL/GenBank/DDBJ databases">
        <title>The complete genome of plasmid 1 of Emticicia oligotrophica DSM 17448.</title>
        <authorList>
            <consortium name="US DOE Joint Genome Institute (JGI-PGF)"/>
            <person name="Lucas S."/>
            <person name="Han J."/>
            <person name="Lapidus A."/>
            <person name="Bruce D."/>
            <person name="Goodwin L."/>
            <person name="Pitluck S."/>
            <person name="Peters L."/>
            <person name="Kyrpides N."/>
            <person name="Mavromatis K."/>
            <person name="Ivanova N."/>
            <person name="Ovchinnikova G."/>
            <person name="Teshima H."/>
            <person name="Detter J.C."/>
            <person name="Tapia R."/>
            <person name="Han C."/>
            <person name="Land M."/>
            <person name="Hauser L."/>
            <person name="Markowitz V."/>
            <person name="Cheng J.-F."/>
            <person name="Hugenholtz P."/>
            <person name="Woyke T."/>
            <person name="Wu D."/>
            <person name="Tindall B."/>
            <person name="Pomrenke H."/>
            <person name="Brambilla E."/>
            <person name="Klenk H.-P."/>
            <person name="Eisen J.A."/>
        </authorList>
    </citation>
    <scope>NUCLEOTIDE SEQUENCE [LARGE SCALE GENOMIC DNA]</scope>
    <source>
        <strain evidence="18">DSM 17448 / GPTSA100-15</strain>
        <plasmid evidence="17 18">pEMTOL01</plasmid>
    </source>
</reference>
<keyword evidence="9 17" id="KW-0418">Kinase</keyword>
<dbReference type="GO" id="GO:0016301">
    <property type="term" value="F:kinase activity"/>
    <property type="evidence" value="ECO:0007669"/>
    <property type="project" value="UniProtKB-KW"/>
</dbReference>
<dbReference type="Pfam" id="PF02518">
    <property type="entry name" value="HATPase_c"/>
    <property type="match status" value="1"/>
</dbReference>
<dbReference type="PANTHER" id="PTHR45528:SF1">
    <property type="entry name" value="SENSOR HISTIDINE KINASE CPXA"/>
    <property type="match status" value="1"/>
</dbReference>
<protein>
    <recommendedName>
        <fullName evidence="3">histidine kinase</fullName>
        <ecNumber evidence="3">2.7.13.3</ecNumber>
    </recommendedName>
</protein>
<evidence type="ECO:0000256" key="5">
    <source>
        <dbReference type="ARBA" id="ARBA00022553"/>
    </source>
</evidence>
<comment type="subcellular location">
    <subcellularLocation>
        <location evidence="2">Cell membrane</location>
        <topology evidence="2">Multi-pass membrane protein</topology>
    </subcellularLocation>
</comment>
<dbReference type="Pfam" id="PF00672">
    <property type="entry name" value="HAMP"/>
    <property type="match status" value="1"/>
</dbReference>
<dbReference type="SMART" id="SM00387">
    <property type="entry name" value="HATPase_c"/>
    <property type="match status" value="1"/>
</dbReference>
<keyword evidence="4" id="KW-1003">Cell membrane</keyword>
<evidence type="ECO:0000256" key="10">
    <source>
        <dbReference type="ARBA" id="ARBA00022840"/>
    </source>
</evidence>
<feature type="domain" description="HAMP" evidence="16">
    <location>
        <begin position="178"/>
        <end position="231"/>
    </location>
</feature>
<dbReference type="InterPro" id="IPR003594">
    <property type="entry name" value="HATPase_dom"/>
</dbReference>
<evidence type="ECO:0000256" key="3">
    <source>
        <dbReference type="ARBA" id="ARBA00012438"/>
    </source>
</evidence>
<dbReference type="EC" id="2.7.13.3" evidence="3"/>
<dbReference type="InterPro" id="IPR005467">
    <property type="entry name" value="His_kinase_dom"/>
</dbReference>
<evidence type="ECO:0000256" key="13">
    <source>
        <dbReference type="ARBA" id="ARBA00023136"/>
    </source>
</evidence>
<keyword evidence="18" id="KW-1185">Reference proteome</keyword>
<dbReference type="Proteomes" id="UP000002875">
    <property type="component" value="Plasmid pEMTOL01"/>
</dbReference>
<dbReference type="InterPro" id="IPR036097">
    <property type="entry name" value="HisK_dim/P_sf"/>
</dbReference>
<evidence type="ECO:0000259" key="15">
    <source>
        <dbReference type="PROSITE" id="PS50109"/>
    </source>
</evidence>
<dbReference type="CDD" id="cd06225">
    <property type="entry name" value="HAMP"/>
    <property type="match status" value="1"/>
</dbReference>
<dbReference type="SMART" id="SM00304">
    <property type="entry name" value="HAMP"/>
    <property type="match status" value="1"/>
</dbReference>
<keyword evidence="11 14" id="KW-1133">Transmembrane helix</keyword>
<keyword evidence="8" id="KW-0547">Nucleotide-binding</keyword>
<dbReference type="InterPro" id="IPR003660">
    <property type="entry name" value="HAMP_dom"/>
</dbReference>
<gene>
    <name evidence="17" type="ordered locus">Emtol_0289</name>
</gene>
<evidence type="ECO:0000256" key="12">
    <source>
        <dbReference type="ARBA" id="ARBA00023012"/>
    </source>
</evidence>
<dbReference type="Gene3D" id="6.10.340.10">
    <property type="match status" value="1"/>
</dbReference>
<organism evidence="17 18">
    <name type="scientific">Emticicia oligotrophica (strain DSM 17448 / CIP 109782 / MTCC 6937 / GPTSA100-15)</name>
    <dbReference type="NCBI Taxonomy" id="929562"/>
    <lineage>
        <taxon>Bacteria</taxon>
        <taxon>Pseudomonadati</taxon>
        <taxon>Bacteroidota</taxon>
        <taxon>Cytophagia</taxon>
        <taxon>Cytophagales</taxon>
        <taxon>Leadbetterellaceae</taxon>
        <taxon>Emticicia</taxon>
    </lineage>
</organism>
<evidence type="ECO:0000256" key="4">
    <source>
        <dbReference type="ARBA" id="ARBA00022475"/>
    </source>
</evidence>
<dbReference type="PROSITE" id="PS50885">
    <property type="entry name" value="HAMP"/>
    <property type="match status" value="1"/>
</dbReference>
<dbReference type="PANTHER" id="PTHR45528">
    <property type="entry name" value="SENSOR HISTIDINE KINASE CPXA"/>
    <property type="match status" value="1"/>
</dbReference>
<evidence type="ECO:0000313" key="18">
    <source>
        <dbReference type="Proteomes" id="UP000002875"/>
    </source>
</evidence>
<dbReference type="Gene3D" id="3.30.565.10">
    <property type="entry name" value="Histidine kinase-like ATPase, C-terminal domain"/>
    <property type="match status" value="1"/>
</dbReference>
<dbReference type="InterPro" id="IPR036890">
    <property type="entry name" value="HATPase_C_sf"/>
</dbReference>
<feature type="domain" description="Histidine kinase" evidence="15">
    <location>
        <begin position="239"/>
        <end position="455"/>
    </location>
</feature>
<name>A0ABM5N7T7_EMTOG</name>
<keyword evidence="5" id="KW-0597">Phosphoprotein</keyword>
<comment type="catalytic activity">
    <reaction evidence="1">
        <text>ATP + protein L-histidine = ADP + protein N-phospho-L-histidine.</text>
        <dbReference type="EC" id="2.7.13.3"/>
    </reaction>
</comment>
<dbReference type="PRINTS" id="PR00344">
    <property type="entry name" value="BCTRLSENSOR"/>
</dbReference>
<accession>A0ABM5N7T7</accession>
<dbReference type="InterPro" id="IPR004358">
    <property type="entry name" value="Sig_transdc_His_kin-like_C"/>
</dbReference>
<evidence type="ECO:0000259" key="16">
    <source>
        <dbReference type="PROSITE" id="PS50885"/>
    </source>
</evidence>
<evidence type="ECO:0000256" key="2">
    <source>
        <dbReference type="ARBA" id="ARBA00004651"/>
    </source>
</evidence>
<proteinExistence type="predicted"/>
<dbReference type="InterPro" id="IPR050398">
    <property type="entry name" value="HssS/ArlS-like"/>
</dbReference>
<evidence type="ECO:0000256" key="1">
    <source>
        <dbReference type="ARBA" id="ARBA00000085"/>
    </source>
</evidence>
<evidence type="ECO:0000256" key="6">
    <source>
        <dbReference type="ARBA" id="ARBA00022679"/>
    </source>
</evidence>
<feature type="transmembrane region" description="Helical" evidence="14">
    <location>
        <begin position="154"/>
        <end position="177"/>
    </location>
</feature>
<dbReference type="RefSeq" id="WP_015026305.1">
    <property type="nucleotide sequence ID" value="NC_018742.1"/>
</dbReference>
<dbReference type="CDD" id="cd00082">
    <property type="entry name" value="HisKA"/>
    <property type="match status" value="1"/>
</dbReference>
<keyword evidence="6" id="KW-0808">Transferase</keyword>
<keyword evidence="12" id="KW-0902">Two-component regulatory system</keyword>
<sequence length="455" mass="52379">MKIRTQISLLFLLISAVILLIFAYTIYQSADKVREKSFYTRLKNEAITKANLFFDEQVSSQTMQRIYQNNRQTINEVEVAIYDSNFQLVYHDASQIDFVKETKQMMNEVFKKGEVKFYKGRWQIVGIPYHHYHHTYLLTAAAIDQEGYVNIDQLFTTMSIVWILSLLVLYFVAIVFAKRVLQPIHLITTKARQISATNLDLRLTIPPSKDEISEMSITFNQMLDRLQQSFEAQKSFVSNISHELRTPLAAIVAELELSTQKVRTNHEYKLVIVNALSDAKKIVRLSNSLLDFAKATYDTANIAFKSLRIDEVLLDARLLLLKTNPEFKIDIHFESQFDEESVVSVHANEYLLKVAFMNLMENGCKFSYDKKVLVLLSFDKKNIFISFSDNGIGISAQDLEHLFAPFYRGENKSFAEGNGIGLSLTQKIVFLHEGSIRAESEKDFGTTFHIQLPHF</sequence>
<dbReference type="Pfam" id="PF00512">
    <property type="entry name" value="HisKA"/>
    <property type="match status" value="1"/>
</dbReference>
<feature type="transmembrane region" description="Helical" evidence="14">
    <location>
        <begin position="7"/>
        <end position="27"/>
    </location>
</feature>
<keyword evidence="13 14" id="KW-0472">Membrane</keyword>
<keyword evidence="7 14" id="KW-0812">Transmembrane</keyword>
<evidence type="ECO:0000256" key="7">
    <source>
        <dbReference type="ARBA" id="ARBA00022692"/>
    </source>
</evidence>
<dbReference type="Gene3D" id="1.10.287.130">
    <property type="match status" value="1"/>
</dbReference>
<geneLocation type="plasmid" evidence="17 18">
    <name>pEMTOL01</name>
</geneLocation>
<evidence type="ECO:0000313" key="17">
    <source>
        <dbReference type="EMBL" id="AFK05559.1"/>
    </source>
</evidence>
<dbReference type="CDD" id="cd00075">
    <property type="entry name" value="HATPase"/>
    <property type="match status" value="1"/>
</dbReference>
<dbReference type="SMART" id="SM00388">
    <property type="entry name" value="HisKA"/>
    <property type="match status" value="1"/>
</dbReference>
<dbReference type="InterPro" id="IPR003661">
    <property type="entry name" value="HisK_dim/P_dom"/>
</dbReference>
<dbReference type="PROSITE" id="PS50109">
    <property type="entry name" value="HIS_KIN"/>
    <property type="match status" value="1"/>
</dbReference>
<evidence type="ECO:0000256" key="11">
    <source>
        <dbReference type="ARBA" id="ARBA00022989"/>
    </source>
</evidence>
<keyword evidence="10" id="KW-0067">ATP-binding</keyword>
<dbReference type="EMBL" id="CP002962">
    <property type="protein sequence ID" value="AFK05559.1"/>
    <property type="molecule type" value="Genomic_DNA"/>
</dbReference>
<dbReference type="SUPFAM" id="SSF158472">
    <property type="entry name" value="HAMP domain-like"/>
    <property type="match status" value="1"/>
</dbReference>
<evidence type="ECO:0000256" key="8">
    <source>
        <dbReference type="ARBA" id="ARBA00022741"/>
    </source>
</evidence>
<dbReference type="SUPFAM" id="SSF47384">
    <property type="entry name" value="Homodimeric domain of signal transducing histidine kinase"/>
    <property type="match status" value="1"/>
</dbReference>
<keyword evidence="17" id="KW-0614">Plasmid</keyword>
<evidence type="ECO:0000256" key="9">
    <source>
        <dbReference type="ARBA" id="ARBA00022777"/>
    </source>
</evidence>